<evidence type="ECO:0000313" key="1">
    <source>
        <dbReference type="EMBL" id="KAH8100402.1"/>
    </source>
</evidence>
<dbReference type="Proteomes" id="UP000813824">
    <property type="component" value="Unassembled WGS sequence"/>
</dbReference>
<reference evidence="1" key="1">
    <citation type="journal article" date="2021" name="New Phytol.">
        <title>Evolutionary innovations through gain and loss of genes in the ectomycorrhizal Boletales.</title>
        <authorList>
            <person name="Wu G."/>
            <person name="Miyauchi S."/>
            <person name="Morin E."/>
            <person name="Kuo A."/>
            <person name="Drula E."/>
            <person name="Varga T."/>
            <person name="Kohler A."/>
            <person name="Feng B."/>
            <person name="Cao Y."/>
            <person name="Lipzen A."/>
            <person name="Daum C."/>
            <person name="Hundley H."/>
            <person name="Pangilinan J."/>
            <person name="Johnson J."/>
            <person name="Barry K."/>
            <person name="LaButti K."/>
            <person name="Ng V."/>
            <person name="Ahrendt S."/>
            <person name="Min B."/>
            <person name="Choi I.G."/>
            <person name="Park H."/>
            <person name="Plett J.M."/>
            <person name="Magnuson J."/>
            <person name="Spatafora J.W."/>
            <person name="Nagy L.G."/>
            <person name="Henrissat B."/>
            <person name="Grigoriev I.V."/>
            <person name="Yang Z.L."/>
            <person name="Xu J."/>
            <person name="Martin F.M."/>
        </authorList>
    </citation>
    <scope>NUCLEOTIDE SEQUENCE</scope>
    <source>
        <strain evidence="1">KKN 215</strain>
    </source>
</reference>
<accession>A0A8K0UQC8</accession>
<comment type="caution">
    <text evidence="1">The sequence shown here is derived from an EMBL/GenBank/DDBJ whole genome shotgun (WGS) entry which is preliminary data.</text>
</comment>
<organism evidence="1 2">
    <name type="scientific">Cristinia sonorae</name>
    <dbReference type="NCBI Taxonomy" id="1940300"/>
    <lineage>
        <taxon>Eukaryota</taxon>
        <taxon>Fungi</taxon>
        <taxon>Dikarya</taxon>
        <taxon>Basidiomycota</taxon>
        <taxon>Agaricomycotina</taxon>
        <taxon>Agaricomycetes</taxon>
        <taxon>Agaricomycetidae</taxon>
        <taxon>Agaricales</taxon>
        <taxon>Pleurotineae</taxon>
        <taxon>Stephanosporaceae</taxon>
        <taxon>Cristinia</taxon>
    </lineage>
</organism>
<name>A0A8K0UQC8_9AGAR</name>
<dbReference type="EMBL" id="JAEVFJ010000016">
    <property type="protein sequence ID" value="KAH8100402.1"/>
    <property type="molecule type" value="Genomic_DNA"/>
</dbReference>
<protein>
    <submittedName>
        <fullName evidence="1">Uncharacterized protein</fullName>
    </submittedName>
</protein>
<proteinExistence type="predicted"/>
<evidence type="ECO:0000313" key="2">
    <source>
        <dbReference type="Proteomes" id="UP000813824"/>
    </source>
</evidence>
<dbReference type="AlphaFoldDB" id="A0A8K0UQC8"/>
<keyword evidence="2" id="KW-1185">Reference proteome</keyword>
<sequence>MCPSLASYAVLRSRPEEHTCTEVKVMNGDTLRKATYSNAIVAHHPLDVIYHFMAFSTIPLDPDVLQLDFGIRLAIRVRRTCSPVLADYSNPAEPSPWMIRAFRRMFQLEFPYCKDSDAKRSSVIQVREWKIHSLPNRDLWTVSHNHETNLSRHLNSRRALSFQAPTETLVWCQLSTLDANASTLKVLSYWHLVCQGRLAAQMQFRRSETRQNHTVVPAWLGQGHQRLSFLSQPSGSHGITPLRPRKGTKSKVTELSAQSPLVQGLQIPRVGLFRSFAANIGTLPKIRKASSDGIRWKLGVDEKLGRSTQVRRGIVAFTATLSITQRTQSNIDPFLPDKRGHQGFDGLQPPSAYHCITPAQSRPALRTAPQSSFSNLIGTPLQSGRKHTRF</sequence>
<gene>
    <name evidence="1" type="ORF">BXZ70DRAFT_1077883</name>
</gene>